<evidence type="ECO:0000313" key="3">
    <source>
        <dbReference type="Proteomes" id="UP000682733"/>
    </source>
</evidence>
<dbReference type="AlphaFoldDB" id="A0A8S2IGR6"/>
<dbReference type="EMBL" id="CAJOBA010004874">
    <property type="protein sequence ID" value="CAF3726307.1"/>
    <property type="molecule type" value="Genomic_DNA"/>
</dbReference>
<reference evidence="2" key="1">
    <citation type="submission" date="2021-02" db="EMBL/GenBank/DDBJ databases">
        <authorList>
            <person name="Nowell W R."/>
        </authorList>
    </citation>
    <scope>NUCLEOTIDE SEQUENCE</scope>
</reference>
<sequence>MMRYERGTLILDNIPEEVLINRDERLIQYQNCRQATIQ</sequence>
<protein>
    <submittedName>
        <fullName evidence="2">Uncharacterized protein</fullName>
    </submittedName>
</protein>
<dbReference type="Proteomes" id="UP000682733">
    <property type="component" value="Unassembled WGS sequence"/>
</dbReference>
<proteinExistence type="predicted"/>
<comment type="caution">
    <text evidence="2">The sequence shown here is derived from an EMBL/GenBank/DDBJ whole genome shotgun (WGS) entry which is preliminary data.</text>
</comment>
<evidence type="ECO:0000313" key="1">
    <source>
        <dbReference type="EMBL" id="CAF0952665.1"/>
    </source>
</evidence>
<gene>
    <name evidence="1" type="ORF">OVA965_LOCUS12220</name>
    <name evidence="2" type="ORF">TMI583_LOCUS12224</name>
</gene>
<name>A0A8S2IGR6_9BILA</name>
<feature type="non-terminal residue" evidence="2">
    <location>
        <position position="38"/>
    </location>
</feature>
<organism evidence="2 3">
    <name type="scientific">Didymodactylos carnosus</name>
    <dbReference type="NCBI Taxonomy" id="1234261"/>
    <lineage>
        <taxon>Eukaryota</taxon>
        <taxon>Metazoa</taxon>
        <taxon>Spiralia</taxon>
        <taxon>Gnathifera</taxon>
        <taxon>Rotifera</taxon>
        <taxon>Eurotatoria</taxon>
        <taxon>Bdelloidea</taxon>
        <taxon>Philodinida</taxon>
        <taxon>Philodinidae</taxon>
        <taxon>Didymodactylos</taxon>
    </lineage>
</organism>
<dbReference type="EMBL" id="CAJNOK010004869">
    <property type="protein sequence ID" value="CAF0952665.1"/>
    <property type="molecule type" value="Genomic_DNA"/>
</dbReference>
<evidence type="ECO:0000313" key="2">
    <source>
        <dbReference type="EMBL" id="CAF3726307.1"/>
    </source>
</evidence>
<dbReference type="Proteomes" id="UP000677228">
    <property type="component" value="Unassembled WGS sequence"/>
</dbReference>
<accession>A0A8S2IGR6</accession>